<evidence type="ECO:0000313" key="3">
    <source>
        <dbReference type="Proteomes" id="UP000799424"/>
    </source>
</evidence>
<keyword evidence="1" id="KW-1133">Transmembrane helix</keyword>
<proteinExistence type="predicted"/>
<organism evidence="2 3">
    <name type="scientific">Ophiobolus disseminans</name>
    <dbReference type="NCBI Taxonomy" id="1469910"/>
    <lineage>
        <taxon>Eukaryota</taxon>
        <taxon>Fungi</taxon>
        <taxon>Dikarya</taxon>
        <taxon>Ascomycota</taxon>
        <taxon>Pezizomycotina</taxon>
        <taxon>Dothideomycetes</taxon>
        <taxon>Pleosporomycetidae</taxon>
        <taxon>Pleosporales</taxon>
        <taxon>Pleosporineae</taxon>
        <taxon>Phaeosphaeriaceae</taxon>
        <taxon>Ophiobolus</taxon>
    </lineage>
</organism>
<dbReference type="Proteomes" id="UP000799424">
    <property type="component" value="Unassembled WGS sequence"/>
</dbReference>
<evidence type="ECO:0000256" key="1">
    <source>
        <dbReference type="SAM" id="Phobius"/>
    </source>
</evidence>
<keyword evidence="3" id="KW-1185">Reference proteome</keyword>
<keyword evidence="1" id="KW-0472">Membrane</keyword>
<keyword evidence="1" id="KW-0812">Transmembrane</keyword>
<protein>
    <submittedName>
        <fullName evidence="2">Uncharacterized protein</fullName>
    </submittedName>
</protein>
<accession>A0A6A7ALI6</accession>
<dbReference type="AlphaFoldDB" id="A0A6A7ALI6"/>
<name>A0A6A7ALI6_9PLEO</name>
<dbReference type="EMBL" id="MU006216">
    <property type="protein sequence ID" value="KAF2834012.1"/>
    <property type="molecule type" value="Genomic_DNA"/>
</dbReference>
<evidence type="ECO:0000313" key="2">
    <source>
        <dbReference type="EMBL" id="KAF2834012.1"/>
    </source>
</evidence>
<gene>
    <name evidence="2" type="ORF">CC86DRAFT_18105</name>
</gene>
<feature type="transmembrane region" description="Helical" evidence="1">
    <location>
        <begin position="12"/>
        <end position="30"/>
    </location>
</feature>
<reference evidence="2" key="1">
    <citation type="journal article" date="2020" name="Stud. Mycol.">
        <title>101 Dothideomycetes genomes: a test case for predicting lifestyles and emergence of pathogens.</title>
        <authorList>
            <person name="Haridas S."/>
            <person name="Albert R."/>
            <person name="Binder M."/>
            <person name="Bloem J."/>
            <person name="Labutti K."/>
            <person name="Salamov A."/>
            <person name="Andreopoulos B."/>
            <person name="Baker S."/>
            <person name="Barry K."/>
            <person name="Bills G."/>
            <person name="Bluhm B."/>
            <person name="Cannon C."/>
            <person name="Castanera R."/>
            <person name="Culley D."/>
            <person name="Daum C."/>
            <person name="Ezra D."/>
            <person name="Gonzalez J."/>
            <person name="Henrissat B."/>
            <person name="Kuo A."/>
            <person name="Liang C."/>
            <person name="Lipzen A."/>
            <person name="Lutzoni F."/>
            <person name="Magnuson J."/>
            <person name="Mondo S."/>
            <person name="Nolan M."/>
            <person name="Ohm R."/>
            <person name="Pangilinan J."/>
            <person name="Park H.-J."/>
            <person name="Ramirez L."/>
            <person name="Alfaro M."/>
            <person name="Sun H."/>
            <person name="Tritt A."/>
            <person name="Yoshinaga Y."/>
            <person name="Zwiers L.-H."/>
            <person name="Turgeon B."/>
            <person name="Goodwin S."/>
            <person name="Spatafora J."/>
            <person name="Crous P."/>
            <person name="Grigoriev I."/>
        </authorList>
    </citation>
    <scope>NUCLEOTIDE SEQUENCE</scope>
    <source>
        <strain evidence="2">CBS 113818</strain>
    </source>
</reference>
<sequence length="139" mass="15905">MVRWYVGGDFGRGGMCGVVWGQGWVILVTVKTRRVRHRFDHTFVPSHVSVYVLLLKVTWGGRVHQHLCFLGKKGEYILYCAFLAWATLEHHIDKSSSRYGLATHHFTRVEHASIMRSRTTLGELSGLESCFFMHASQPD</sequence>